<dbReference type="SUPFAM" id="SSF53822">
    <property type="entry name" value="Periplasmic binding protein-like I"/>
    <property type="match status" value="1"/>
</dbReference>
<dbReference type="SMART" id="SM00354">
    <property type="entry name" value="HTH_LACI"/>
    <property type="match status" value="1"/>
</dbReference>
<dbReference type="Gene3D" id="1.10.260.40">
    <property type="entry name" value="lambda repressor-like DNA-binding domains"/>
    <property type="match status" value="1"/>
</dbReference>
<keyword evidence="2" id="KW-0238">DNA-binding</keyword>
<dbReference type="GO" id="GO:0003700">
    <property type="term" value="F:DNA-binding transcription factor activity"/>
    <property type="evidence" value="ECO:0007669"/>
    <property type="project" value="TreeGrafter"/>
</dbReference>
<dbReference type="OrthoDB" id="4268837at2"/>
<dbReference type="Pfam" id="PF13377">
    <property type="entry name" value="Peripla_BP_3"/>
    <property type="match status" value="1"/>
</dbReference>
<dbReference type="Pfam" id="PF00356">
    <property type="entry name" value="LacI"/>
    <property type="match status" value="1"/>
</dbReference>
<comment type="caution">
    <text evidence="6">The sequence shown here is derived from an EMBL/GenBank/DDBJ whole genome shotgun (WGS) entry which is preliminary data.</text>
</comment>
<evidence type="ECO:0000256" key="3">
    <source>
        <dbReference type="ARBA" id="ARBA00023163"/>
    </source>
</evidence>
<protein>
    <submittedName>
        <fullName evidence="6">Transcriptional regulator, LacI family protein</fullName>
    </submittedName>
</protein>
<dbReference type="Gene3D" id="3.40.50.2300">
    <property type="match status" value="2"/>
</dbReference>
<evidence type="ECO:0000313" key="6">
    <source>
        <dbReference type="EMBL" id="CCH76303.1"/>
    </source>
</evidence>
<evidence type="ECO:0000256" key="2">
    <source>
        <dbReference type="ARBA" id="ARBA00023125"/>
    </source>
</evidence>
<dbReference type="PROSITE" id="PS50932">
    <property type="entry name" value="HTH_LACI_2"/>
    <property type="match status" value="1"/>
</dbReference>
<keyword evidence="3" id="KW-0804">Transcription</keyword>
<keyword evidence="7" id="KW-1185">Reference proteome</keyword>
<evidence type="ECO:0000313" key="7">
    <source>
        <dbReference type="Proteomes" id="UP000035721"/>
    </source>
</evidence>
<dbReference type="InterPro" id="IPR028082">
    <property type="entry name" value="Peripla_BP_I"/>
</dbReference>
<dbReference type="AlphaFoldDB" id="A0A077LSV7"/>
<dbReference type="InterPro" id="IPR046335">
    <property type="entry name" value="LacI/GalR-like_sensor"/>
</dbReference>
<dbReference type="InterPro" id="IPR010982">
    <property type="entry name" value="Lambda_DNA-bd_dom_sf"/>
</dbReference>
<sequence>MVELPAEGGTTRSRGVAGAPSVTSHDVARLAGVSQTTVSRALRNVPGVPAATRDRVTRAAEALGYVPNQLGRSLVNRATRRIAMVMDLGNPLSPSLLTPVHDALAASGYQTLLFAEHRGRMDALEGLFDRSVDGAILSTVTLDSRLPYELERHHTPFVYLNRLSDLVERDSVSADDAGGSAQVARMLLDVGHRDFGLLLGPEMTSTSRDREAGFTAVLAQHHLAVPPEWIARTDFTEASGRAAFDEVMSAPQRPTALFCANDWMAVGALNRARELGIRVPEDLTIVGFDDLPVAGWATINLTTVANPVEDSSVAAAKALLHRLEVGPDEAYVHVVSPTRLVLRATHGAPPRR</sequence>
<dbReference type="Proteomes" id="UP000035721">
    <property type="component" value="Unassembled WGS sequence"/>
</dbReference>
<keyword evidence="1" id="KW-0805">Transcription regulation</keyword>
<evidence type="ECO:0000256" key="4">
    <source>
        <dbReference type="SAM" id="MobiDB-lite"/>
    </source>
</evidence>
<dbReference type="PANTHER" id="PTHR30146:SF109">
    <property type="entry name" value="HTH-TYPE TRANSCRIPTIONAL REGULATOR GALS"/>
    <property type="match status" value="1"/>
</dbReference>
<dbReference type="EMBL" id="CAJB01000023">
    <property type="protein sequence ID" value="CCH76303.1"/>
    <property type="molecule type" value="Genomic_DNA"/>
</dbReference>
<evidence type="ECO:0000259" key="5">
    <source>
        <dbReference type="PROSITE" id="PS50932"/>
    </source>
</evidence>
<dbReference type="InterPro" id="IPR000843">
    <property type="entry name" value="HTH_LacI"/>
</dbReference>
<dbReference type="GO" id="GO:0000976">
    <property type="term" value="F:transcription cis-regulatory region binding"/>
    <property type="evidence" value="ECO:0007669"/>
    <property type="project" value="TreeGrafter"/>
</dbReference>
<organism evidence="6 7">
    <name type="scientific">Nostocoides japonicum T1-X7</name>
    <dbReference type="NCBI Taxonomy" id="1194083"/>
    <lineage>
        <taxon>Bacteria</taxon>
        <taxon>Bacillati</taxon>
        <taxon>Actinomycetota</taxon>
        <taxon>Actinomycetes</taxon>
        <taxon>Micrococcales</taxon>
        <taxon>Intrasporangiaceae</taxon>
        <taxon>Nostocoides</taxon>
    </lineage>
</organism>
<name>A0A077LSV7_9MICO</name>
<feature type="domain" description="HTH lacI-type" evidence="5">
    <location>
        <begin position="22"/>
        <end position="76"/>
    </location>
</feature>
<dbReference type="STRING" id="1194083.BN12_1190020"/>
<dbReference type="CDD" id="cd01392">
    <property type="entry name" value="HTH_LacI"/>
    <property type="match status" value="1"/>
</dbReference>
<evidence type="ECO:0000256" key="1">
    <source>
        <dbReference type="ARBA" id="ARBA00023015"/>
    </source>
</evidence>
<accession>A0A077LSV7</accession>
<dbReference type="CDD" id="cd06278">
    <property type="entry name" value="PBP1_LacI-like"/>
    <property type="match status" value="1"/>
</dbReference>
<dbReference type="SUPFAM" id="SSF47413">
    <property type="entry name" value="lambda repressor-like DNA-binding domains"/>
    <property type="match status" value="1"/>
</dbReference>
<reference evidence="6 7" key="1">
    <citation type="journal article" date="2013" name="ISME J.">
        <title>A metabolic model for members of the genus Tetrasphaera involved in enhanced biological phosphorus removal.</title>
        <authorList>
            <person name="Kristiansen R."/>
            <person name="Nguyen H.T.T."/>
            <person name="Saunders A.M."/>
            <person name="Nielsen J.L."/>
            <person name="Wimmer R."/>
            <person name="Le V.Q."/>
            <person name="McIlroy S.J."/>
            <person name="Petrovski S."/>
            <person name="Seviour R.J."/>
            <person name="Calteau A."/>
            <person name="Nielsen K.L."/>
            <person name="Nielsen P.H."/>
        </authorList>
    </citation>
    <scope>NUCLEOTIDE SEQUENCE [LARGE SCALE GENOMIC DNA]</scope>
    <source>
        <strain evidence="6 7">T1-X7</strain>
    </source>
</reference>
<feature type="region of interest" description="Disordered" evidence="4">
    <location>
        <begin position="1"/>
        <end position="21"/>
    </location>
</feature>
<gene>
    <name evidence="6" type="ORF">BN12_1190020</name>
</gene>
<dbReference type="PANTHER" id="PTHR30146">
    <property type="entry name" value="LACI-RELATED TRANSCRIPTIONAL REPRESSOR"/>
    <property type="match status" value="1"/>
</dbReference>
<proteinExistence type="predicted"/>